<comment type="caution">
    <text evidence="5">The sequence shown here is derived from an EMBL/GenBank/DDBJ whole genome shotgun (WGS) entry which is preliminary data.</text>
</comment>
<dbReference type="AlphaFoldDB" id="A0A6P0HLM3"/>
<feature type="domain" description="PucR C-terminal helix-turn-helix" evidence="2">
    <location>
        <begin position="351"/>
        <end position="405"/>
    </location>
</feature>
<dbReference type="Gene3D" id="1.10.10.2840">
    <property type="entry name" value="PucR C-terminal helix-turn-helix domain"/>
    <property type="match status" value="1"/>
</dbReference>
<keyword evidence="6" id="KW-1185">Reference proteome</keyword>
<organism evidence="5 6">
    <name type="scientific">Nocardioides zeae</name>
    <dbReference type="NCBI Taxonomy" id="1457234"/>
    <lineage>
        <taxon>Bacteria</taxon>
        <taxon>Bacillati</taxon>
        <taxon>Actinomycetota</taxon>
        <taxon>Actinomycetes</taxon>
        <taxon>Propionibacteriales</taxon>
        <taxon>Nocardioidaceae</taxon>
        <taxon>Nocardioides</taxon>
    </lineage>
</organism>
<evidence type="ECO:0000256" key="1">
    <source>
        <dbReference type="ARBA" id="ARBA00006754"/>
    </source>
</evidence>
<dbReference type="Pfam" id="PF17853">
    <property type="entry name" value="GGDEF_2"/>
    <property type="match status" value="1"/>
</dbReference>
<dbReference type="Pfam" id="PF13556">
    <property type="entry name" value="HTH_30"/>
    <property type="match status" value="1"/>
</dbReference>
<dbReference type="InterPro" id="IPR042070">
    <property type="entry name" value="PucR_C-HTH_sf"/>
</dbReference>
<proteinExistence type="inferred from homology"/>
<name>A0A6P0HLM3_9ACTN</name>
<dbReference type="PANTHER" id="PTHR33744:SF1">
    <property type="entry name" value="DNA-BINDING TRANSCRIPTIONAL ACTIVATOR ADER"/>
    <property type="match status" value="1"/>
</dbReference>
<reference evidence="5 6" key="1">
    <citation type="journal article" date="2014" name="Int. J. Syst. Evol. Microbiol.">
        <title>Nocardioides zeae sp. nov., isolated from the stem of Zea mays.</title>
        <authorList>
            <person name="Glaeser S.P."/>
            <person name="McInroy J.A."/>
            <person name="Busse H.J."/>
            <person name="Kampfer P."/>
        </authorList>
    </citation>
    <scope>NUCLEOTIDE SEQUENCE [LARGE SCALE GENOMIC DNA]</scope>
    <source>
        <strain evidence="5 6">JCM 30728</strain>
    </source>
</reference>
<dbReference type="InterPro" id="IPR025736">
    <property type="entry name" value="PucR_C-HTH_dom"/>
</dbReference>
<dbReference type="PANTHER" id="PTHR33744">
    <property type="entry name" value="CARBOHYDRATE DIACID REGULATOR"/>
    <property type="match status" value="1"/>
</dbReference>
<sequence length="424" mass="45253">MNHGPVPPDASFPAVAAIAATLNAGLGQLVADMRGEIAGAITELDGDPGLVQLLGASIEGNVDTILHALAHGIGEPHFEPPVAAIEYARRLAQRGVPVNALVRAYRLGQQHLLQRAFVAGADLEPAVRAGAYSILVDRVFDYIDWISQRVVAVYEEERESWLANQLNEREGLVRRILHEGSADPAAAERALGYRLHGSHLAVIASEDRRGQLTRSTRLVRDLAAALGSPHPPLVVSHDQATTWAWIQVPTGVGSTGVVCDHLDGLPSGGPVLAVGGVRRGVEGFRASHAEAASMHRVLLLRGGAGRPAIAYDEPGAALAGLLVADVPALRRWVVGVLGDLARRDEATERQRRTLLTFLRCRGSYTATAEQMTMHKNSIKYRVAVAEKTLGRSIAERHLDLEVALTMADHVGDAVLGARDTRPAG</sequence>
<evidence type="ECO:0000259" key="4">
    <source>
        <dbReference type="Pfam" id="PF17853"/>
    </source>
</evidence>
<feature type="domain" description="RsbT co-antagonist protein RsbRD N-terminal" evidence="3">
    <location>
        <begin position="28"/>
        <end position="169"/>
    </location>
</feature>
<dbReference type="InterPro" id="IPR025751">
    <property type="entry name" value="RsbRD_N_dom"/>
</dbReference>
<dbReference type="EMBL" id="JAAGXA010000010">
    <property type="protein sequence ID" value="NEN79501.1"/>
    <property type="molecule type" value="Genomic_DNA"/>
</dbReference>
<dbReference type="Proteomes" id="UP000468687">
    <property type="component" value="Unassembled WGS sequence"/>
</dbReference>
<accession>A0A6P0HLM3</accession>
<evidence type="ECO:0000313" key="5">
    <source>
        <dbReference type="EMBL" id="NEN79501.1"/>
    </source>
</evidence>
<dbReference type="RefSeq" id="WP_163773053.1">
    <property type="nucleotide sequence ID" value="NZ_JAAGXA010000010.1"/>
</dbReference>
<evidence type="ECO:0000259" key="2">
    <source>
        <dbReference type="Pfam" id="PF13556"/>
    </source>
</evidence>
<feature type="domain" description="CdaR GGDEF-like" evidence="4">
    <location>
        <begin position="185"/>
        <end position="296"/>
    </location>
</feature>
<protein>
    <submittedName>
        <fullName evidence="5">PucR family transcriptional regulator</fullName>
    </submittedName>
</protein>
<gene>
    <name evidence="5" type="ORF">G3T38_14565</name>
</gene>
<comment type="similarity">
    <text evidence="1">Belongs to the CdaR family.</text>
</comment>
<evidence type="ECO:0000313" key="6">
    <source>
        <dbReference type="Proteomes" id="UP000468687"/>
    </source>
</evidence>
<dbReference type="Pfam" id="PF14361">
    <property type="entry name" value="RsbRD_N"/>
    <property type="match status" value="1"/>
</dbReference>
<dbReference type="InterPro" id="IPR051448">
    <property type="entry name" value="CdaR-like_regulators"/>
</dbReference>
<dbReference type="InterPro" id="IPR041522">
    <property type="entry name" value="CdaR_GGDEF"/>
</dbReference>
<evidence type="ECO:0000259" key="3">
    <source>
        <dbReference type="Pfam" id="PF14361"/>
    </source>
</evidence>